<dbReference type="PANTHER" id="PTHR43133">
    <property type="entry name" value="RNA POLYMERASE ECF-TYPE SIGMA FACTO"/>
    <property type="match status" value="1"/>
</dbReference>
<dbReference type="GO" id="GO:0003677">
    <property type="term" value="F:DNA binding"/>
    <property type="evidence" value="ECO:0007669"/>
    <property type="project" value="UniProtKB-KW"/>
</dbReference>
<keyword evidence="9" id="KW-1185">Reference proteome</keyword>
<accession>A0A363NX21</accession>
<evidence type="ECO:0000259" key="7">
    <source>
        <dbReference type="Pfam" id="PF04545"/>
    </source>
</evidence>
<dbReference type="InterPro" id="IPR036388">
    <property type="entry name" value="WH-like_DNA-bd_sf"/>
</dbReference>
<dbReference type="Pfam" id="PF04545">
    <property type="entry name" value="Sigma70_r4"/>
    <property type="match status" value="1"/>
</dbReference>
<dbReference type="GO" id="GO:0016987">
    <property type="term" value="F:sigma factor activity"/>
    <property type="evidence" value="ECO:0007669"/>
    <property type="project" value="UniProtKB-KW"/>
</dbReference>
<dbReference type="CDD" id="cd06171">
    <property type="entry name" value="Sigma70_r4"/>
    <property type="match status" value="1"/>
</dbReference>
<evidence type="ECO:0000259" key="6">
    <source>
        <dbReference type="Pfam" id="PF04542"/>
    </source>
</evidence>
<dbReference type="InterPro" id="IPR007627">
    <property type="entry name" value="RNA_pol_sigma70_r2"/>
</dbReference>
<evidence type="ECO:0000313" key="8">
    <source>
        <dbReference type="EMBL" id="PUV25253.1"/>
    </source>
</evidence>
<dbReference type="RefSeq" id="WP_108633587.1">
    <property type="nucleotide sequence ID" value="NZ_QCXX01000002.1"/>
</dbReference>
<dbReference type="InterPro" id="IPR013325">
    <property type="entry name" value="RNA_pol_sigma_r2"/>
</dbReference>
<dbReference type="OrthoDB" id="9790423at2"/>
<proteinExistence type="inferred from homology"/>
<dbReference type="PANTHER" id="PTHR43133:SF62">
    <property type="entry name" value="RNA POLYMERASE SIGMA FACTOR SIGZ"/>
    <property type="match status" value="1"/>
</dbReference>
<dbReference type="InterPro" id="IPR039425">
    <property type="entry name" value="RNA_pol_sigma-70-like"/>
</dbReference>
<sequence>MSPLHNLPEETLILLLKKKNQQAFSYLYDNYADALYGVVCRIVASTEHAEEVIQDVFVKIWKHVDLFDSEKGRLYTWMINIARNTALDYRKSKGVVNEMKNQPLSNIVNTDEERDQSGSEQHTKADFIGFRNILDKLKPECRILIEMAYYEGYTQQEIAEQLDVPLGTVKTRTKAAFLQLKQLLKDYR</sequence>
<reference evidence="8 9" key="1">
    <citation type="submission" date="2018-04" db="EMBL/GenBank/DDBJ databases">
        <title>Sphingobacterium sp. M46 Genome.</title>
        <authorList>
            <person name="Cheng J."/>
            <person name="Li Y."/>
        </authorList>
    </citation>
    <scope>NUCLEOTIDE SEQUENCE [LARGE SCALE GENOMIC DNA]</scope>
    <source>
        <strain evidence="8 9">M46</strain>
    </source>
</reference>
<dbReference type="Gene3D" id="1.10.10.10">
    <property type="entry name" value="Winged helix-like DNA-binding domain superfamily/Winged helix DNA-binding domain"/>
    <property type="match status" value="1"/>
</dbReference>
<comment type="similarity">
    <text evidence="1">Belongs to the sigma-70 factor family. ECF subfamily.</text>
</comment>
<name>A0A363NX21_9SPHI</name>
<evidence type="ECO:0000256" key="3">
    <source>
        <dbReference type="ARBA" id="ARBA00023082"/>
    </source>
</evidence>
<keyword evidence="5" id="KW-0804">Transcription</keyword>
<dbReference type="GO" id="GO:0006352">
    <property type="term" value="P:DNA-templated transcription initiation"/>
    <property type="evidence" value="ECO:0007669"/>
    <property type="project" value="InterPro"/>
</dbReference>
<comment type="caution">
    <text evidence="8">The sequence shown here is derived from an EMBL/GenBank/DDBJ whole genome shotgun (WGS) entry which is preliminary data.</text>
</comment>
<dbReference type="Pfam" id="PF04542">
    <property type="entry name" value="Sigma70_r2"/>
    <property type="match status" value="1"/>
</dbReference>
<organism evidence="8 9">
    <name type="scientific">Sphingobacterium athyrii</name>
    <dbReference type="NCBI Taxonomy" id="2152717"/>
    <lineage>
        <taxon>Bacteria</taxon>
        <taxon>Pseudomonadati</taxon>
        <taxon>Bacteroidota</taxon>
        <taxon>Sphingobacteriia</taxon>
        <taxon>Sphingobacteriales</taxon>
        <taxon>Sphingobacteriaceae</taxon>
        <taxon>Sphingobacterium</taxon>
    </lineage>
</organism>
<keyword evidence="4" id="KW-0238">DNA-binding</keyword>
<dbReference type="InterPro" id="IPR007630">
    <property type="entry name" value="RNA_pol_sigma70_r4"/>
</dbReference>
<dbReference type="Proteomes" id="UP000250831">
    <property type="component" value="Unassembled WGS sequence"/>
</dbReference>
<evidence type="ECO:0000256" key="5">
    <source>
        <dbReference type="ARBA" id="ARBA00023163"/>
    </source>
</evidence>
<evidence type="ECO:0000256" key="2">
    <source>
        <dbReference type="ARBA" id="ARBA00023015"/>
    </source>
</evidence>
<dbReference type="NCBIfam" id="TIGR02937">
    <property type="entry name" value="sigma70-ECF"/>
    <property type="match status" value="1"/>
</dbReference>
<dbReference type="EMBL" id="QCXX01000002">
    <property type="protein sequence ID" value="PUV25253.1"/>
    <property type="molecule type" value="Genomic_DNA"/>
</dbReference>
<evidence type="ECO:0000256" key="4">
    <source>
        <dbReference type="ARBA" id="ARBA00023125"/>
    </source>
</evidence>
<dbReference type="SUPFAM" id="SSF88946">
    <property type="entry name" value="Sigma2 domain of RNA polymerase sigma factors"/>
    <property type="match status" value="1"/>
</dbReference>
<protein>
    <submittedName>
        <fullName evidence="8">RNA polymerase subunit sigma-70</fullName>
    </submittedName>
</protein>
<dbReference type="Gene3D" id="1.10.1740.10">
    <property type="match status" value="1"/>
</dbReference>
<keyword evidence="2" id="KW-0805">Transcription regulation</keyword>
<evidence type="ECO:0000313" key="9">
    <source>
        <dbReference type="Proteomes" id="UP000250831"/>
    </source>
</evidence>
<dbReference type="InterPro" id="IPR014284">
    <property type="entry name" value="RNA_pol_sigma-70_dom"/>
</dbReference>
<feature type="domain" description="RNA polymerase sigma-70 region 2" evidence="6">
    <location>
        <begin position="27"/>
        <end position="93"/>
    </location>
</feature>
<dbReference type="InterPro" id="IPR013324">
    <property type="entry name" value="RNA_pol_sigma_r3/r4-like"/>
</dbReference>
<keyword evidence="3" id="KW-0731">Sigma factor</keyword>
<feature type="domain" description="RNA polymerase sigma-70 region 4" evidence="7">
    <location>
        <begin position="134"/>
        <end position="182"/>
    </location>
</feature>
<dbReference type="AlphaFoldDB" id="A0A363NX21"/>
<evidence type="ECO:0000256" key="1">
    <source>
        <dbReference type="ARBA" id="ARBA00010641"/>
    </source>
</evidence>
<dbReference type="SUPFAM" id="SSF88659">
    <property type="entry name" value="Sigma3 and sigma4 domains of RNA polymerase sigma factors"/>
    <property type="match status" value="1"/>
</dbReference>
<gene>
    <name evidence="8" type="ORF">DCO56_10000</name>
</gene>